<dbReference type="AlphaFoldDB" id="U7UFZ1"/>
<dbReference type="PANTHER" id="PTHR30217">
    <property type="entry name" value="PEPTIDASE U32 FAMILY"/>
    <property type="match status" value="1"/>
</dbReference>
<evidence type="ECO:0000313" key="3">
    <source>
        <dbReference type="Proteomes" id="UP000017090"/>
    </source>
</evidence>
<dbReference type="InterPro" id="IPR036206">
    <property type="entry name" value="ThiamineP_synth_sf"/>
</dbReference>
<reference evidence="2 3" key="1">
    <citation type="submission" date="2013-09" db="EMBL/GenBank/DDBJ databases">
        <authorList>
            <person name="Durkin A.S."/>
            <person name="Haft D.R."/>
            <person name="McCorrison J."/>
            <person name="Torralba M."/>
            <person name="Gillis M."/>
            <person name="Haft D.H."/>
            <person name="Methe B."/>
            <person name="Sutton G."/>
            <person name="Nelson K.E."/>
        </authorList>
    </citation>
    <scope>NUCLEOTIDE SEQUENCE [LARGE SCALE GENOMIC DNA]</scope>
    <source>
        <strain evidence="2 3">BV3C16-1</strain>
    </source>
</reference>
<dbReference type="PATRIC" id="fig|1111454.3.peg.1672"/>
<dbReference type="SUPFAM" id="SSF51391">
    <property type="entry name" value="Thiamin phosphate synthase"/>
    <property type="match status" value="1"/>
</dbReference>
<evidence type="ECO:0000259" key="1">
    <source>
        <dbReference type="Pfam" id="PF12392"/>
    </source>
</evidence>
<name>U7UFZ1_9FIRM</name>
<feature type="domain" description="Peptidase U32 collagenase" evidence="1">
    <location>
        <begin position="391"/>
        <end position="491"/>
    </location>
</feature>
<organism evidence="2 3">
    <name type="scientific">Megasphaera vaginalis</name>
    <name type="common">ex Srinivasan et al. 2021</name>
    <dbReference type="NCBI Taxonomy" id="1111454"/>
    <lineage>
        <taxon>Bacteria</taxon>
        <taxon>Bacillati</taxon>
        <taxon>Bacillota</taxon>
        <taxon>Negativicutes</taxon>
        <taxon>Veillonellales</taxon>
        <taxon>Veillonellaceae</taxon>
        <taxon>Megasphaera</taxon>
    </lineage>
</organism>
<dbReference type="eggNOG" id="COG0826">
    <property type="taxonomic scope" value="Bacteria"/>
</dbReference>
<evidence type="ECO:0000313" key="2">
    <source>
        <dbReference type="EMBL" id="ERT58216.1"/>
    </source>
</evidence>
<keyword evidence="3" id="KW-1185">Reference proteome</keyword>
<dbReference type="Proteomes" id="UP000017090">
    <property type="component" value="Unassembled WGS sequence"/>
</dbReference>
<dbReference type="GO" id="GO:0016787">
    <property type="term" value="F:hydrolase activity"/>
    <property type="evidence" value="ECO:0007669"/>
    <property type="project" value="UniProtKB-KW"/>
</dbReference>
<dbReference type="EC" id="3.4.-.-" evidence="2"/>
<sequence>MAELLAPAGSLSHVWTAINAGADAVYLGGKAFGARKFAHNLDHRELERAVETAHMFGVKVYVTVNIVIADTEREDLKAYLQYLDVIAVDGVIVQDLAVAALARDVAPALPLHGSTQMTVADLAGVRQLEALGFTQVVLARELSLPEISSICSQTKMAVEVFIHGASCMSYSGQCLMSSFMGGRSGNRGSCAQPCRLPFRLLRDGKAVTTKDVYLLSLKDLCAAAYIPDLVAAGVSSFKIEGRMKNNGYVRNTVFAYRRILDSCTLPEQKRQEAVEEGLQLLRETFNRSYQADFLTYTVGRKTVTEGESGNRGMYAGALLEWNGREGLAALTTELQAGDIVKVCHSDGRERIDEIKAVNPSKEKGSILEFRCRDLFPGDLYRLARQTDREQSAEALRQSIPLYCHLGTTADGRLVLTVWDEAGHSGEVYSAYVPEPAHKRPATRLWLKTQLDRLGDTVFSLADATIWDETMMIPSSVINELRRRAVELMKAEIRGEYKRPRSGQAVSLASPVSGEALEAMEVTVRCDTVAAVKAAAANGADRVIFGGESYHHRPFGIAEWREAAAAVRAYDCQLWASTPRIERQENAEAVSRELALAAACHIDGVYIGALGAMELLRQLRIDLPVNGDMYLNIFNATAAAAYVAMGCTGLALSPELTLRQIGEIAAELAVPVEICVAGRQELMVTEYCPIAAFAGTGRKRSCPAVCMTGHFSLADRKGESFPLMTDQYCRTHILNGKELNIVPYYRDLQKMQAMRLRLEARGCSPQWVAATVRQYRKICDGTETMLFTKDDRHVTRGHFFHSIIGK</sequence>
<dbReference type="STRING" id="1111454.HMPREF1250_0045"/>
<dbReference type="RefSeq" id="WP_023054148.1">
    <property type="nucleotide sequence ID" value="NZ_AWXA01000045.1"/>
</dbReference>
<dbReference type="OrthoDB" id="9807498at2"/>
<dbReference type="Pfam" id="PF12392">
    <property type="entry name" value="DUF3656"/>
    <property type="match status" value="1"/>
</dbReference>
<dbReference type="InterPro" id="IPR051454">
    <property type="entry name" value="RNA/ubiquinone_mod_enzymes"/>
</dbReference>
<dbReference type="InterPro" id="IPR020988">
    <property type="entry name" value="Pept_U32_collagenase"/>
</dbReference>
<dbReference type="PANTHER" id="PTHR30217:SF10">
    <property type="entry name" value="23S RRNA 5-HYDROXYCYTIDINE C2501 SYNTHASE"/>
    <property type="match status" value="1"/>
</dbReference>
<protein>
    <submittedName>
        <fullName evidence="2">Peptidase, U32 family</fullName>
        <ecNumber evidence="2">3.4.-.-</ecNumber>
    </submittedName>
</protein>
<dbReference type="EMBL" id="AWXA01000045">
    <property type="protein sequence ID" value="ERT58216.1"/>
    <property type="molecule type" value="Genomic_DNA"/>
</dbReference>
<comment type="caution">
    <text evidence="2">The sequence shown here is derived from an EMBL/GenBank/DDBJ whole genome shotgun (WGS) entry which is preliminary data.</text>
</comment>
<keyword evidence="2" id="KW-0378">Hydrolase</keyword>
<gene>
    <name evidence="2" type="ORF">HMPREF1250_0045</name>
</gene>
<dbReference type="Pfam" id="PF01136">
    <property type="entry name" value="Peptidase_U32"/>
    <property type="match status" value="2"/>
</dbReference>
<proteinExistence type="predicted"/>
<dbReference type="InterPro" id="IPR001539">
    <property type="entry name" value="Peptidase_U32"/>
</dbReference>
<accession>U7UFZ1</accession>